<gene>
    <name evidence="2" type="ORF">CPT_Mater231</name>
    <name evidence="1" type="ORF">CPT_Mater9</name>
</gene>
<evidence type="ECO:0000313" key="3">
    <source>
        <dbReference type="Proteomes" id="UP000030206"/>
    </source>
</evidence>
<evidence type="ECO:0000313" key="2">
    <source>
        <dbReference type="EMBL" id="AIW03388.1"/>
    </source>
</evidence>
<dbReference type="EMBL" id="KM236245">
    <property type="protein sequence ID" value="AIW03166.1"/>
    <property type="molecule type" value="Genomic_DNA"/>
</dbReference>
<organism evidence="2 3">
    <name type="scientific">Bacillus phage Mater</name>
    <dbReference type="NCBI Taxonomy" id="1540090"/>
    <lineage>
        <taxon>Viruses</taxon>
        <taxon>Duplodnaviria</taxon>
        <taxon>Heunggongvirae</taxon>
        <taxon>Uroviricota</taxon>
        <taxon>Caudoviricetes</taxon>
        <taxon>Herelleviridae</taxon>
        <taxon>Bastillevirinae</taxon>
        <taxon>Matervirus</taxon>
        <taxon>Matervirus mater</taxon>
    </lineage>
</organism>
<protein>
    <submittedName>
        <fullName evidence="2">Uncharacterized protein</fullName>
    </submittedName>
</protein>
<proteinExistence type="predicted"/>
<sequence length="158" mass="17954">MKNVLTVVEMHRMLAPNHNVTIEFSGHETINIPRTTYIAQDMGYTEFGRCGYFIKDTYLQELNNAVCEAIQDYEGLEGLEYNWLDGTNEYVLNVGSVIIIDGLPTEEMAEGLYNLIAYDMEEVVYICNECDAVHEDETETCDLCGEEVRVVAKSDLDM</sequence>
<dbReference type="GeneID" id="24606908"/>
<dbReference type="RefSeq" id="YP_009150968.1">
    <property type="nucleotide sequence ID" value="NC_027366.1"/>
</dbReference>
<dbReference type="KEGG" id="vg:24606908"/>
<evidence type="ECO:0000313" key="1">
    <source>
        <dbReference type="EMBL" id="AIW03166.1"/>
    </source>
</evidence>
<name>A0A0A0RUX3_9CAUD</name>
<dbReference type="GeneID" id="24607136"/>
<dbReference type="Proteomes" id="UP000030206">
    <property type="component" value="Segment"/>
</dbReference>
<accession>A0A0A0RUX3</accession>
<dbReference type="KEGG" id="vg:24607136"/>
<dbReference type="EMBL" id="KM236245">
    <property type="protein sequence ID" value="AIW03388.1"/>
    <property type="molecule type" value="Genomic_DNA"/>
</dbReference>
<reference evidence="2 3" key="1">
    <citation type="submission" date="2014-07" db="EMBL/GenBank/DDBJ databases">
        <title>Complete Genome of Bacillus megaterium Myophage Mater.</title>
        <authorList>
            <person name="Lancaster J.C."/>
            <person name="Hodde M.K."/>
            <person name="Hernandez A.C."/>
            <person name="Everett G.F.K."/>
        </authorList>
    </citation>
    <scope>NUCLEOTIDE SEQUENCE [LARGE SCALE GENOMIC DNA]</scope>
</reference>
<keyword evidence="3" id="KW-1185">Reference proteome</keyword>
<dbReference type="RefSeq" id="YP_009151190.1">
    <property type="nucleotide sequence ID" value="NC_027366.1"/>
</dbReference>